<sequence>MALKGRRRFNADFDELKEESKRGLVIQELRVSKFRAGDDEGSIEVAIADAHGKTILTAHLLVSETSDYPDSHSIFCYSDDSLSGPLQSVIEDVASGSPKPLRDTISSLVTKIAKSLSKKPPTRQDSMQSEDVDMEDDDDDGDEAAYLTDDDDFGLAGARDLQKLRHDVLQRDFIDIVGTGYRPGFLSYHGDDFGISISYPVVRLAESIPPQALMAWDRRLLSRHQHLTVLISGTRGIYPFIDNMGRLVPAAVSLSANISFKVGITRKYKPSREQAMEAGRTFGLIVDDAEDEFQKQAEKAALEAAAMAEWEDDPYFEDNVDQIKDAQEELVDEEEENGKIDKFSLSSSLESLLDQAFLKVVQLRREFGLGWAGAEVLYFEMEKSQVRPEEIMRLSGHEIHAADKEENKLAQTNKLPHDPLAGLSKNSEINLPLTAFCYLVRRLTLCTRHCIVCHNKLTANYDALKPYVCDNKLCTYQYYSLNRGPSLEYEIVHNPEAVDLLVSIAYSSAVEQSMEEPLPKGMGLRVPLPDAAKAGAAPTTYQNRQQVQTTWTTGDLPIPDIYGLVDFDDLPVHLMRVAIVDLIDSLPAVDAMRKHLMKKVKAGKSKPKLKDADPAVLPGAWLVLRWIVASCTAYIEEITSGEERIKNLDPVWRQFRFSVGAPDAEAKFKNAVQEAQASNANAKKFPALYAFHGSPLRNWHSIIRHGLWYKVVANGRAYGDGVYLAKDGTVSGGHYAMAGRSWKKSKVGPTSCMALAEVVNLPAKFVSQNPYLVVKDTHWIMCRYLLVKGIQTYDDGGSSTSTSRIPFVSLDPAHATTFSNKPIQIPDPSYQISSVIEARNSDYIYEENDHADVAVFDWVAPPPVKASQSQVIEISDDEDYHVPASHHAKRKQETQQLQKAKNRPKDDWQHNAEWVGEHVGRMMPPPSDANPSATMAVQRELKAMLKEQEVADSLRDLGWYMPEEFIGDNLFQWIVELHSFDPALPVAKDMKAKGVNSLVFEIRFPPAFPNSPPFFRVITPRFLPFIHGGGGHITGGGSICMDLLTADGWLPSYSIAAVLLQIKLAISSLDPRPARLASNWNQPYTPYEALEGYKRAAATHNWTVPAGLDKLVR</sequence>
<evidence type="ECO:0000313" key="2">
    <source>
        <dbReference type="Proteomes" id="UP000308600"/>
    </source>
</evidence>
<gene>
    <name evidence="1" type="ORF">BDN72DRAFT_836432</name>
</gene>
<organism evidence="1 2">
    <name type="scientific">Pluteus cervinus</name>
    <dbReference type="NCBI Taxonomy" id="181527"/>
    <lineage>
        <taxon>Eukaryota</taxon>
        <taxon>Fungi</taxon>
        <taxon>Dikarya</taxon>
        <taxon>Basidiomycota</taxon>
        <taxon>Agaricomycotina</taxon>
        <taxon>Agaricomycetes</taxon>
        <taxon>Agaricomycetidae</taxon>
        <taxon>Agaricales</taxon>
        <taxon>Pluteineae</taxon>
        <taxon>Pluteaceae</taxon>
        <taxon>Pluteus</taxon>
    </lineage>
</organism>
<evidence type="ECO:0000313" key="1">
    <source>
        <dbReference type="EMBL" id="TFK72251.1"/>
    </source>
</evidence>
<keyword evidence="2" id="KW-1185">Reference proteome</keyword>
<dbReference type="Proteomes" id="UP000308600">
    <property type="component" value="Unassembled WGS sequence"/>
</dbReference>
<accession>A0ACD3B311</accession>
<dbReference type="EMBL" id="ML208287">
    <property type="protein sequence ID" value="TFK72251.1"/>
    <property type="molecule type" value="Genomic_DNA"/>
</dbReference>
<reference evidence="1 2" key="1">
    <citation type="journal article" date="2019" name="Nat. Ecol. Evol.">
        <title>Megaphylogeny resolves global patterns of mushroom evolution.</title>
        <authorList>
            <person name="Varga T."/>
            <person name="Krizsan K."/>
            <person name="Foldi C."/>
            <person name="Dima B."/>
            <person name="Sanchez-Garcia M."/>
            <person name="Sanchez-Ramirez S."/>
            <person name="Szollosi G.J."/>
            <person name="Szarkandi J.G."/>
            <person name="Papp V."/>
            <person name="Albert L."/>
            <person name="Andreopoulos W."/>
            <person name="Angelini C."/>
            <person name="Antonin V."/>
            <person name="Barry K.W."/>
            <person name="Bougher N.L."/>
            <person name="Buchanan P."/>
            <person name="Buyck B."/>
            <person name="Bense V."/>
            <person name="Catcheside P."/>
            <person name="Chovatia M."/>
            <person name="Cooper J."/>
            <person name="Damon W."/>
            <person name="Desjardin D."/>
            <person name="Finy P."/>
            <person name="Geml J."/>
            <person name="Haridas S."/>
            <person name="Hughes K."/>
            <person name="Justo A."/>
            <person name="Karasinski D."/>
            <person name="Kautmanova I."/>
            <person name="Kiss B."/>
            <person name="Kocsube S."/>
            <person name="Kotiranta H."/>
            <person name="LaButti K.M."/>
            <person name="Lechner B.E."/>
            <person name="Liimatainen K."/>
            <person name="Lipzen A."/>
            <person name="Lukacs Z."/>
            <person name="Mihaltcheva S."/>
            <person name="Morgado L.N."/>
            <person name="Niskanen T."/>
            <person name="Noordeloos M.E."/>
            <person name="Ohm R.A."/>
            <person name="Ortiz-Santana B."/>
            <person name="Ovrebo C."/>
            <person name="Racz N."/>
            <person name="Riley R."/>
            <person name="Savchenko A."/>
            <person name="Shiryaev A."/>
            <person name="Soop K."/>
            <person name="Spirin V."/>
            <person name="Szebenyi C."/>
            <person name="Tomsovsky M."/>
            <person name="Tulloss R.E."/>
            <person name="Uehling J."/>
            <person name="Grigoriev I.V."/>
            <person name="Vagvolgyi C."/>
            <person name="Papp T."/>
            <person name="Martin F.M."/>
            <person name="Miettinen O."/>
            <person name="Hibbett D.S."/>
            <person name="Nagy L.G."/>
        </authorList>
    </citation>
    <scope>NUCLEOTIDE SEQUENCE [LARGE SCALE GENOMIC DNA]</scope>
    <source>
        <strain evidence="1 2">NL-1719</strain>
    </source>
</reference>
<name>A0ACD3B311_9AGAR</name>
<protein>
    <submittedName>
        <fullName evidence="1">Uncharacterized protein</fullName>
    </submittedName>
</protein>
<proteinExistence type="predicted"/>